<dbReference type="SUPFAM" id="SSF46894">
    <property type="entry name" value="C-terminal effector domain of the bipartite response regulators"/>
    <property type="match status" value="1"/>
</dbReference>
<sequence length="231" mass="24512">MSGSAGSEIDSSPADERIVVLVVDDDSWTTRAVAAALLDDGGFSVLEPQHSGEDAVEAFDRHRPDLVLMDVNMHPGMSGVDAAREIMCLDPEATIVVLTTVSPGPGITRALEAGAIAAVNKSATDAELVRVARAAVAGESPALLRSLAEDIMISGDIAADGSRTVPALTPSEKLLLRQICEGMDYSEIAEQQVVSVYTVKSHARNLRIKLDAKNLAQVVIRAIQHKFYVPE</sequence>
<protein>
    <submittedName>
        <fullName evidence="6">Response regulator transcription factor</fullName>
    </submittedName>
</protein>
<dbReference type="SMART" id="SM00448">
    <property type="entry name" value="REC"/>
    <property type="match status" value="1"/>
</dbReference>
<dbReference type="PANTHER" id="PTHR43214:SF43">
    <property type="entry name" value="TWO-COMPONENT RESPONSE REGULATOR"/>
    <property type="match status" value="1"/>
</dbReference>
<dbReference type="AlphaFoldDB" id="A0A556CQ92"/>
<keyword evidence="2" id="KW-0238">DNA-binding</keyword>
<dbReference type="CDD" id="cd06170">
    <property type="entry name" value="LuxR_C_like"/>
    <property type="match status" value="1"/>
</dbReference>
<dbReference type="OrthoDB" id="4801171at2"/>
<dbReference type="InterPro" id="IPR016032">
    <property type="entry name" value="Sig_transdc_resp-reg_C-effctor"/>
</dbReference>
<dbReference type="SMART" id="SM00421">
    <property type="entry name" value="HTH_LUXR"/>
    <property type="match status" value="1"/>
</dbReference>
<dbReference type="Gene3D" id="3.40.50.2300">
    <property type="match status" value="1"/>
</dbReference>
<dbReference type="CDD" id="cd17535">
    <property type="entry name" value="REC_NarL-like"/>
    <property type="match status" value="1"/>
</dbReference>
<keyword evidence="1 3" id="KW-0597">Phosphoprotein</keyword>
<dbReference type="RefSeq" id="WP_143920647.1">
    <property type="nucleotide sequence ID" value="NZ_VLTK01000001.1"/>
</dbReference>
<evidence type="ECO:0000256" key="1">
    <source>
        <dbReference type="ARBA" id="ARBA00022553"/>
    </source>
</evidence>
<dbReference type="Gene3D" id="1.10.10.10">
    <property type="entry name" value="Winged helix-like DNA-binding domain superfamily/Winged helix DNA-binding domain"/>
    <property type="match status" value="1"/>
</dbReference>
<evidence type="ECO:0000313" key="7">
    <source>
        <dbReference type="Proteomes" id="UP000316406"/>
    </source>
</evidence>
<dbReference type="PANTHER" id="PTHR43214">
    <property type="entry name" value="TWO-COMPONENT RESPONSE REGULATOR"/>
    <property type="match status" value="1"/>
</dbReference>
<proteinExistence type="predicted"/>
<dbReference type="PROSITE" id="PS50110">
    <property type="entry name" value="RESPONSE_REGULATORY"/>
    <property type="match status" value="1"/>
</dbReference>
<dbReference type="GO" id="GO:0003677">
    <property type="term" value="F:DNA binding"/>
    <property type="evidence" value="ECO:0007669"/>
    <property type="project" value="UniProtKB-KW"/>
</dbReference>
<dbReference type="Pfam" id="PF00072">
    <property type="entry name" value="Response_reg"/>
    <property type="match status" value="1"/>
</dbReference>
<evidence type="ECO:0000256" key="2">
    <source>
        <dbReference type="ARBA" id="ARBA00023125"/>
    </source>
</evidence>
<dbReference type="EMBL" id="VLTK01000001">
    <property type="protein sequence ID" value="TSI19600.1"/>
    <property type="molecule type" value="Genomic_DNA"/>
</dbReference>
<dbReference type="InterPro" id="IPR011006">
    <property type="entry name" value="CheY-like_superfamily"/>
</dbReference>
<evidence type="ECO:0000256" key="3">
    <source>
        <dbReference type="PROSITE-ProRule" id="PRU00169"/>
    </source>
</evidence>
<dbReference type="InterPro" id="IPR058245">
    <property type="entry name" value="NreC/VraR/RcsB-like_REC"/>
</dbReference>
<dbReference type="InterPro" id="IPR000792">
    <property type="entry name" value="Tscrpt_reg_LuxR_C"/>
</dbReference>
<name>A0A556CQ92_BREAU</name>
<feature type="domain" description="HTH luxR-type" evidence="4">
    <location>
        <begin position="161"/>
        <end position="226"/>
    </location>
</feature>
<feature type="modified residue" description="4-aspartylphosphate" evidence="3">
    <location>
        <position position="70"/>
    </location>
</feature>
<evidence type="ECO:0000259" key="4">
    <source>
        <dbReference type="PROSITE" id="PS50043"/>
    </source>
</evidence>
<dbReference type="InterPro" id="IPR001789">
    <property type="entry name" value="Sig_transdc_resp-reg_receiver"/>
</dbReference>
<dbReference type="GO" id="GO:0006355">
    <property type="term" value="P:regulation of DNA-templated transcription"/>
    <property type="evidence" value="ECO:0007669"/>
    <property type="project" value="InterPro"/>
</dbReference>
<accession>A0A556CQ92</accession>
<comment type="caution">
    <text evidence="6">The sequence shown here is derived from an EMBL/GenBank/DDBJ whole genome shotgun (WGS) entry which is preliminary data.</text>
</comment>
<dbReference type="GO" id="GO:0000160">
    <property type="term" value="P:phosphorelay signal transduction system"/>
    <property type="evidence" value="ECO:0007669"/>
    <property type="project" value="InterPro"/>
</dbReference>
<dbReference type="PRINTS" id="PR00038">
    <property type="entry name" value="HTHLUXR"/>
</dbReference>
<dbReference type="Pfam" id="PF00196">
    <property type="entry name" value="GerE"/>
    <property type="match status" value="1"/>
</dbReference>
<gene>
    <name evidence="6" type="ORF">FO013_01170</name>
</gene>
<dbReference type="InterPro" id="IPR036388">
    <property type="entry name" value="WH-like_DNA-bd_sf"/>
</dbReference>
<evidence type="ECO:0000259" key="5">
    <source>
        <dbReference type="PROSITE" id="PS50110"/>
    </source>
</evidence>
<dbReference type="Proteomes" id="UP000316406">
    <property type="component" value="Unassembled WGS sequence"/>
</dbReference>
<dbReference type="SUPFAM" id="SSF52172">
    <property type="entry name" value="CheY-like"/>
    <property type="match status" value="1"/>
</dbReference>
<dbReference type="PROSITE" id="PS50043">
    <property type="entry name" value="HTH_LUXR_2"/>
    <property type="match status" value="1"/>
</dbReference>
<feature type="domain" description="Response regulatory" evidence="5">
    <location>
        <begin position="19"/>
        <end position="136"/>
    </location>
</feature>
<evidence type="ECO:0000313" key="6">
    <source>
        <dbReference type="EMBL" id="TSI19600.1"/>
    </source>
</evidence>
<keyword evidence="7" id="KW-1185">Reference proteome</keyword>
<reference evidence="6 7" key="1">
    <citation type="submission" date="2019-07" db="EMBL/GenBank/DDBJ databases">
        <title>Draft genome sequence of Brevibacterium aurantiacum XU54 isolated from Xinjiang China.</title>
        <authorList>
            <person name="Xu X."/>
        </authorList>
    </citation>
    <scope>NUCLEOTIDE SEQUENCE [LARGE SCALE GENOMIC DNA]</scope>
    <source>
        <strain evidence="6 7">XU54</strain>
    </source>
</reference>
<organism evidence="6 7">
    <name type="scientific">Brevibacterium aurantiacum</name>
    <dbReference type="NCBI Taxonomy" id="273384"/>
    <lineage>
        <taxon>Bacteria</taxon>
        <taxon>Bacillati</taxon>
        <taxon>Actinomycetota</taxon>
        <taxon>Actinomycetes</taxon>
        <taxon>Micrococcales</taxon>
        <taxon>Brevibacteriaceae</taxon>
        <taxon>Brevibacterium</taxon>
    </lineage>
</organism>
<dbReference type="InterPro" id="IPR039420">
    <property type="entry name" value="WalR-like"/>
</dbReference>